<keyword evidence="3" id="KW-1185">Reference proteome</keyword>
<dbReference type="RefSeq" id="XP_041191478.1">
    <property type="nucleotide sequence ID" value="XM_041343051.1"/>
</dbReference>
<dbReference type="GeneID" id="64637067"/>
<dbReference type="AlphaFoldDB" id="A0A9P7E7P6"/>
<dbReference type="EMBL" id="JABBWG010000022">
    <property type="protein sequence ID" value="KAG1813842.1"/>
    <property type="molecule type" value="Genomic_DNA"/>
</dbReference>
<reference evidence="2" key="1">
    <citation type="journal article" date="2020" name="New Phytol.">
        <title>Comparative genomics reveals dynamic genome evolution in host specialist ectomycorrhizal fungi.</title>
        <authorList>
            <person name="Lofgren L.A."/>
            <person name="Nguyen N.H."/>
            <person name="Vilgalys R."/>
            <person name="Ruytinx J."/>
            <person name="Liao H.L."/>
            <person name="Branco S."/>
            <person name="Kuo A."/>
            <person name="LaButti K."/>
            <person name="Lipzen A."/>
            <person name="Andreopoulos W."/>
            <person name="Pangilinan J."/>
            <person name="Riley R."/>
            <person name="Hundley H."/>
            <person name="Na H."/>
            <person name="Barry K."/>
            <person name="Grigoriev I.V."/>
            <person name="Stajich J.E."/>
            <person name="Kennedy P.G."/>
        </authorList>
    </citation>
    <scope>NUCLEOTIDE SEQUENCE</scope>
    <source>
        <strain evidence="2">MN1</strain>
    </source>
</reference>
<proteinExistence type="predicted"/>
<feature type="region of interest" description="Disordered" evidence="1">
    <location>
        <begin position="47"/>
        <end position="69"/>
    </location>
</feature>
<sequence length="103" mass="11615">MHKRWGKFILFNHSTYQLSSKNYYCLLLAMRASTSSTVCMSSKTAFSSEQSSSSNSHHCTRHSHPTPVSMRISSDDDSCMDFNAPQCCHCGWRGSHSPSCPFR</sequence>
<accession>A0A9P7E7P6</accession>
<protein>
    <submittedName>
        <fullName evidence="2">Uncharacterized protein</fullName>
    </submittedName>
</protein>
<evidence type="ECO:0000313" key="2">
    <source>
        <dbReference type="EMBL" id="KAG1813842.1"/>
    </source>
</evidence>
<dbReference type="Proteomes" id="UP000807769">
    <property type="component" value="Unassembled WGS sequence"/>
</dbReference>
<evidence type="ECO:0000256" key="1">
    <source>
        <dbReference type="SAM" id="MobiDB-lite"/>
    </source>
</evidence>
<gene>
    <name evidence="2" type="ORF">BJ212DRAFT_377990</name>
</gene>
<comment type="caution">
    <text evidence="2">The sequence shown here is derived from an EMBL/GenBank/DDBJ whole genome shotgun (WGS) entry which is preliminary data.</text>
</comment>
<evidence type="ECO:0000313" key="3">
    <source>
        <dbReference type="Proteomes" id="UP000807769"/>
    </source>
</evidence>
<organism evidence="2 3">
    <name type="scientific">Suillus subaureus</name>
    <dbReference type="NCBI Taxonomy" id="48587"/>
    <lineage>
        <taxon>Eukaryota</taxon>
        <taxon>Fungi</taxon>
        <taxon>Dikarya</taxon>
        <taxon>Basidiomycota</taxon>
        <taxon>Agaricomycotina</taxon>
        <taxon>Agaricomycetes</taxon>
        <taxon>Agaricomycetidae</taxon>
        <taxon>Boletales</taxon>
        <taxon>Suillineae</taxon>
        <taxon>Suillaceae</taxon>
        <taxon>Suillus</taxon>
    </lineage>
</organism>
<dbReference type="OrthoDB" id="2919358at2759"/>
<feature type="compositionally biased region" description="Low complexity" evidence="1">
    <location>
        <begin position="47"/>
        <end position="57"/>
    </location>
</feature>
<name>A0A9P7E7P6_9AGAM</name>